<gene>
    <name evidence="1" type="ORF">H0E87_009871</name>
</gene>
<keyword evidence="2" id="KW-1185">Reference proteome</keyword>
<evidence type="ECO:0000313" key="1">
    <source>
        <dbReference type="EMBL" id="KAH8507486.1"/>
    </source>
</evidence>
<organism evidence="1 2">
    <name type="scientific">Populus deltoides</name>
    <name type="common">Eastern poplar</name>
    <name type="synonym">Eastern cottonwood</name>
    <dbReference type="NCBI Taxonomy" id="3696"/>
    <lineage>
        <taxon>Eukaryota</taxon>
        <taxon>Viridiplantae</taxon>
        <taxon>Streptophyta</taxon>
        <taxon>Embryophyta</taxon>
        <taxon>Tracheophyta</taxon>
        <taxon>Spermatophyta</taxon>
        <taxon>Magnoliopsida</taxon>
        <taxon>eudicotyledons</taxon>
        <taxon>Gunneridae</taxon>
        <taxon>Pentapetalae</taxon>
        <taxon>rosids</taxon>
        <taxon>fabids</taxon>
        <taxon>Malpighiales</taxon>
        <taxon>Salicaceae</taxon>
        <taxon>Saliceae</taxon>
        <taxon>Populus</taxon>
    </lineage>
</organism>
<name>A0A8T2YRC3_POPDE</name>
<evidence type="ECO:0000313" key="2">
    <source>
        <dbReference type="Proteomes" id="UP000807159"/>
    </source>
</evidence>
<dbReference type="EMBL" id="JACEGQ020000005">
    <property type="protein sequence ID" value="KAH8507486.1"/>
    <property type="molecule type" value="Genomic_DNA"/>
</dbReference>
<protein>
    <submittedName>
        <fullName evidence="1">Uncharacterized protein</fullName>
    </submittedName>
</protein>
<accession>A0A8T2YRC3</accession>
<proteinExistence type="predicted"/>
<comment type="caution">
    <text evidence="1">The sequence shown here is derived from an EMBL/GenBank/DDBJ whole genome shotgun (WGS) entry which is preliminary data.</text>
</comment>
<dbReference type="Proteomes" id="UP000807159">
    <property type="component" value="Chromosome 5"/>
</dbReference>
<sequence>MRTVPPFVSLQLKKRDFVKSGNKPNHKITGEGRVVWVQIRRLHLEYYDEGLIDRNGNQNGRTVRIDDSTSEGSQASLARISAEEGFHTLPNRQISSQRSVVVLLTKWLISWLWLLLNSKWRNRFADAAVPHLPRLKSDHHPICLVSAQWGTGAVSLSKQQK</sequence>
<reference evidence="1" key="1">
    <citation type="journal article" date="2021" name="J. Hered.">
        <title>Genome Assembly of Salicaceae Populus deltoides (Eastern Cottonwood) I-69 Based on Nanopore Sequencing and Hi-C Technologies.</title>
        <authorList>
            <person name="Bai S."/>
            <person name="Wu H."/>
            <person name="Zhang J."/>
            <person name="Pan Z."/>
            <person name="Zhao W."/>
            <person name="Li Z."/>
            <person name="Tong C."/>
        </authorList>
    </citation>
    <scope>NUCLEOTIDE SEQUENCE</scope>
    <source>
        <tissue evidence="1">Leaf</tissue>
    </source>
</reference>
<dbReference type="AlphaFoldDB" id="A0A8T2YRC3"/>